<proteinExistence type="predicted"/>
<evidence type="ECO:0000313" key="1">
    <source>
        <dbReference type="EMBL" id="TVV71968.1"/>
    </source>
</evidence>
<reference evidence="1 2" key="1">
    <citation type="submission" date="2019-07" db="EMBL/GenBank/DDBJ databases">
        <title>Sphingomonas solaris sp. nov., isolated from a solar panel from Boston, Massachusetts.</title>
        <authorList>
            <person name="Tanner K."/>
            <person name="Pascual J."/>
            <person name="Mancuso C."/>
            <person name="Pereto J."/>
            <person name="Khalil A."/>
            <person name="Vilanova C."/>
        </authorList>
    </citation>
    <scope>NUCLEOTIDE SEQUENCE [LARGE SCALE GENOMIC DNA]</scope>
    <source>
        <strain evidence="1 2">R4DWN</strain>
    </source>
</reference>
<accession>A0A558QY00</accession>
<keyword evidence="2" id="KW-1185">Reference proteome</keyword>
<dbReference type="AlphaFoldDB" id="A0A558QY00"/>
<name>A0A558QY00_9SPHN</name>
<gene>
    <name evidence="1" type="ORF">FOY91_15665</name>
</gene>
<evidence type="ECO:0000313" key="2">
    <source>
        <dbReference type="Proteomes" id="UP000318681"/>
    </source>
</evidence>
<dbReference type="EMBL" id="VNIM01000075">
    <property type="protein sequence ID" value="TVV71968.1"/>
    <property type="molecule type" value="Genomic_DNA"/>
</dbReference>
<dbReference type="Proteomes" id="UP000318681">
    <property type="component" value="Unassembled WGS sequence"/>
</dbReference>
<protein>
    <submittedName>
        <fullName evidence="1">Uncharacterized protein</fullName>
    </submittedName>
</protein>
<organism evidence="1 2">
    <name type="scientific">Alterirhizorhabdus solaris</name>
    <dbReference type="NCBI Taxonomy" id="2529389"/>
    <lineage>
        <taxon>Bacteria</taxon>
        <taxon>Pseudomonadati</taxon>
        <taxon>Pseudomonadota</taxon>
        <taxon>Alphaproteobacteria</taxon>
        <taxon>Sphingomonadales</taxon>
        <taxon>Rhizorhabdaceae</taxon>
        <taxon>Alterirhizorhabdus</taxon>
    </lineage>
</organism>
<comment type="caution">
    <text evidence="1">The sequence shown here is derived from an EMBL/GenBank/DDBJ whole genome shotgun (WGS) entry which is preliminary data.</text>
</comment>
<sequence length="29" mass="3291">MIVAFGFCGYMLRRQRGAQARETVCEPIS</sequence>